<sequence>MKVEVEVKEDKVLKFFDILNALKDDYIVDFNAPFVDSLEKLQDVEYESEAGSIENKSTKEGIFCNN</sequence>
<dbReference type="Proteomes" id="UP000306825">
    <property type="component" value="Chromosome"/>
</dbReference>
<proteinExistence type="predicted"/>
<dbReference type="AlphaFoldDB" id="A0AAI9F291"/>
<dbReference type="RefSeq" id="WP_007474734.1">
    <property type="nucleotide sequence ID" value="NZ_ABCJ01000005.1"/>
</dbReference>
<evidence type="ECO:0000313" key="2">
    <source>
        <dbReference type="EMBL" id="QCT94082.1"/>
    </source>
</evidence>
<name>A0AAI9F291_9BACT</name>
<evidence type="ECO:0000313" key="1">
    <source>
        <dbReference type="EMBL" id="EDM23510.1"/>
    </source>
</evidence>
<evidence type="ECO:0000313" key="4">
    <source>
        <dbReference type="Proteomes" id="UP000306825"/>
    </source>
</evidence>
<dbReference type="EMBL" id="ABCJ01000005">
    <property type="protein sequence ID" value="EDM23510.1"/>
    <property type="molecule type" value="Genomic_DNA"/>
</dbReference>
<evidence type="ECO:0000313" key="3">
    <source>
        <dbReference type="Proteomes" id="UP000003288"/>
    </source>
</evidence>
<dbReference type="Proteomes" id="UP000003288">
    <property type="component" value="Unassembled WGS sequence"/>
</dbReference>
<accession>A0AAI9F291</accession>
<keyword evidence="4" id="KW-1185">Reference proteome</keyword>
<reference evidence="2 4" key="2">
    <citation type="submission" date="2019-05" db="EMBL/GenBank/DDBJ databases">
        <title>A comparative analysis of the Nautiliaceae.</title>
        <authorList>
            <person name="Grosche A."/>
            <person name="Smedile F."/>
            <person name="Vetriani C."/>
        </authorList>
    </citation>
    <scope>NUCLEOTIDE SEQUENCE [LARGE SCALE GENOMIC DNA]</scope>
    <source>
        <strain evidence="2 4">TB-2</strain>
    </source>
</reference>
<reference evidence="1 3" key="1">
    <citation type="journal article" date="2011" name="Stand. Genomic Sci.">
        <title>Draft genome sequence of Caminibacter mediatlanticus strain TB-2, an epsilonproteobacterium isolated from a deep-sea hydrothermal vent.</title>
        <authorList>
            <person name="Giovannelli D."/>
            <person name="Ferriera S."/>
            <person name="Johnson J."/>
            <person name="Kravitz S."/>
            <person name="Perez-Rodriguez I."/>
            <person name="Ricci J."/>
            <person name="O'Brien C."/>
            <person name="Voordeckers J.W."/>
            <person name="Bini E."/>
            <person name="Vetriani C."/>
        </authorList>
    </citation>
    <scope>NUCLEOTIDE SEQUENCE [LARGE SCALE GENOMIC DNA]</scope>
    <source>
        <strain evidence="1 3">TB-2</strain>
    </source>
</reference>
<organism evidence="1 3">
    <name type="scientific">Caminibacter mediatlanticus TB-2</name>
    <dbReference type="NCBI Taxonomy" id="391592"/>
    <lineage>
        <taxon>Bacteria</taxon>
        <taxon>Pseudomonadati</taxon>
        <taxon>Campylobacterota</taxon>
        <taxon>Epsilonproteobacteria</taxon>
        <taxon>Nautiliales</taxon>
        <taxon>Nautiliaceae</taxon>
        <taxon>Caminibacter</taxon>
    </lineage>
</organism>
<gene>
    <name evidence="1" type="ORF">CMTB2_08242</name>
    <name evidence="2" type="ORF">FE773_02495</name>
</gene>
<protein>
    <submittedName>
        <fullName evidence="1">Uncharacterized protein</fullName>
    </submittedName>
</protein>
<dbReference type="EMBL" id="CP040463">
    <property type="protein sequence ID" value="QCT94082.1"/>
    <property type="molecule type" value="Genomic_DNA"/>
</dbReference>